<dbReference type="InterPro" id="IPR003010">
    <property type="entry name" value="C-N_Hydrolase"/>
</dbReference>
<dbReference type="GO" id="GO:0009435">
    <property type="term" value="P:NAD+ biosynthetic process"/>
    <property type="evidence" value="ECO:0007669"/>
    <property type="project" value="UniProtKB-UniRule"/>
</dbReference>
<reference evidence="12" key="1">
    <citation type="submission" date="2020-12" db="EMBL/GenBank/DDBJ databases">
        <title>Antrihabitans popcorni sp. nov. and Antrihabitans auranticaus sp. nov., isolated from a larva cave.</title>
        <authorList>
            <person name="Lee S.D."/>
            <person name="Kim I.S."/>
        </authorList>
    </citation>
    <scope>NUCLEOTIDE SEQUENCE</scope>
    <source>
        <strain evidence="12">YC3-6</strain>
    </source>
</reference>
<feature type="active site" description="For glutaminase activity" evidence="7">
    <location>
        <position position="126"/>
    </location>
</feature>
<evidence type="ECO:0000256" key="8">
    <source>
        <dbReference type="PIRNR" id="PIRNR006630"/>
    </source>
</evidence>
<evidence type="ECO:0000256" key="1">
    <source>
        <dbReference type="ARBA" id="ARBA00005188"/>
    </source>
</evidence>
<dbReference type="EC" id="6.3.5.1" evidence="7 8"/>
<dbReference type="HAMAP" id="MF_02090">
    <property type="entry name" value="NadE_glutamine_dep"/>
    <property type="match status" value="1"/>
</dbReference>
<evidence type="ECO:0000256" key="10">
    <source>
        <dbReference type="SAM" id="MobiDB-lite"/>
    </source>
</evidence>
<feature type="binding site" evidence="7">
    <location>
        <position position="495"/>
    </location>
    <ligand>
        <name>deamido-NAD(+)</name>
        <dbReference type="ChEBI" id="CHEBI:58437"/>
        <note>ligand shared between two neighboring subunits</note>
    </ligand>
</feature>
<keyword evidence="4 7" id="KW-0547">Nucleotide-binding</keyword>
<dbReference type="InterPro" id="IPR014729">
    <property type="entry name" value="Rossmann-like_a/b/a_fold"/>
</dbReference>
<feature type="active site" description="Proton acceptor; for glutaminase activity" evidence="7">
    <location>
        <position position="57"/>
    </location>
</feature>
<feature type="binding site" evidence="7">
    <location>
        <begin position="376"/>
        <end position="383"/>
    </location>
    <ligand>
        <name>ATP</name>
        <dbReference type="ChEBI" id="CHEBI:30616"/>
    </ligand>
</feature>
<dbReference type="Pfam" id="PF02540">
    <property type="entry name" value="NAD_synthase"/>
    <property type="match status" value="1"/>
</dbReference>
<dbReference type="PIRSF" id="PIRSF006630">
    <property type="entry name" value="NADS_GAT"/>
    <property type="match status" value="1"/>
</dbReference>
<feature type="binding site" evidence="7">
    <location>
        <position position="466"/>
    </location>
    <ligand>
        <name>deamido-NAD(+)</name>
        <dbReference type="ChEBI" id="CHEBI:58437"/>
        <note>ligand shared between two neighboring subunits</note>
    </ligand>
</feature>
<dbReference type="GO" id="GO:0005524">
    <property type="term" value="F:ATP binding"/>
    <property type="evidence" value="ECO:0007669"/>
    <property type="project" value="UniProtKB-UniRule"/>
</dbReference>
<dbReference type="NCBIfam" id="NF002730">
    <property type="entry name" value="PRK02628.1"/>
    <property type="match status" value="1"/>
</dbReference>
<dbReference type="InterPro" id="IPR041856">
    <property type="entry name" value="NAD+_synth_C"/>
</dbReference>
<dbReference type="Gene3D" id="3.40.50.620">
    <property type="entry name" value="HUPs"/>
    <property type="match status" value="1"/>
</dbReference>
<dbReference type="Gene3D" id="1.10.10.1140">
    <property type="entry name" value="Glutamine-dependent NAD+ synthetase, C-terminal domain"/>
    <property type="match status" value="1"/>
</dbReference>
<feature type="binding site" evidence="7">
    <location>
        <position position="490"/>
    </location>
    <ligand>
        <name>ATP</name>
        <dbReference type="ChEBI" id="CHEBI:30616"/>
    </ligand>
</feature>
<organism evidence="12 13">
    <name type="scientific">Antrihabitans stalagmiti</name>
    <dbReference type="NCBI Taxonomy" id="2799499"/>
    <lineage>
        <taxon>Bacteria</taxon>
        <taxon>Bacillati</taxon>
        <taxon>Actinomycetota</taxon>
        <taxon>Actinomycetes</taxon>
        <taxon>Mycobacteriales</taxon>
        <taxon>Nocardiaceae</taxon>
        <taxon>Antrihabitans</taxon>
    </lineage>
</organism>
<dbReference type="Pfam" id="PF00795">
    <property type="entry name" value="CN_hydrolase"/>
    <property type="match status" value="1"/>
</dbReference>
<dbReference type="NCBIfam" id="TIGR00552">
    <property type="entry name" value="nadE"/>
    <property type="match status" value="1"/>
</dbReference>
<dbReference type="SUPFAM" id="SSF52402">
    <property type="entry name" value="Adenine nucleotide alpha hydrolases-like"/>
    <property type="match status" value="1"/>
</dbReference>
<dbReference type="Gene3D" id="3.60.110.10">
    <property type="entry name" value="Carbon-nitrogen hydrolase"/>
    <property type="match status" value="1"/>
</dbReference>
<feature type="binding site" evidence="7">
    <location>
        <position position="132"/>
    </location>
    <ligand>
        <name>L-glutamine</name>
        <dbReference type="ChEBI" id="CHEBI:58359"/>
    </ligand>
</feature>
<proteinExistence type="inferred from homology"/>
<dbReference type="EMBL" id="JAEMNV010000010">
    <property type="protein sequence ID" value="MBJ8342230.1"/>
    <property type="molecule type" value="Genomic_DNA"/>
</dbReference>
<dbReference type="Proteomes" id="UP000655868">
    <property type="component" value="Unassembled WGS sequence"/>
</dbReference>
<comment type="similarity">
    <text evidence="2 7 8">In the C-terminal section; belongs to the NAD synthetase family.</text>
</comment>
<dbReference type="PANTHER" id="PTHR23090:SF9">
    <property type="entry name" value="GLUTAMINE-DEPENDENT NAD(+) SYNTHETASE"/>
    <property type="match status" value="1"/>
</dbReference>
<evidence type="ECO:0000256" key="9">
    <source>
        <dbReference type="RuleBase" id="RU003811"/>
    </source>
</evidence>
<keyword evidence="13" id="KW-1185">Reference proteome</keyword>
<keyword evidence="5 7" id="KW-0067">ATP-binding</keyword>
<dbReference type="InterPro" id="IPR022310">
    <property type="entry name" value="NAD/GMP_synthase"/>
</dbReference>
<dbReference type="CDD" id="cd07570">
    <property type="entry name" value="GAT_Gln-NAD-synth"/>
    <property type="match status" value="1"/>
</dbReference>
<comment type="pathway">
    <text evidence="1 7 8">Cofactor biosynthesis; NAD(+) biosynthesis; NAD(+) from deamido-NAD(+) (L-Gln route): step 1/1.</text>
</comment>
<comment type="catalytic activity">
    <reaction evidence="7 8">
        <text>deamido-NAD(+) + L-glutamine + ATP + H2O = L-glutamate + AMP + diphosphate + NAD(+) + H(+)</text>
        <dbReference type="Rhea" id="RHEA:24384"/>
        <dbReference type="ChEBI" id="CHEBI:15377"/>
        <dbReference type="ChEBI" id="CHEBI:15378"/>
        <dbReference type="ChEBI" id="CHEBI:29985"/>
        <dbReference type="ChEBI" id="CHEBI:30616"/>
        <dbReference type="ChEBI" id="CHEBI:33019"/>
        <dbReference type="ChEBI" id="CHEBI:57540"/>
        <dbReference type="ChEBI" id="CHEBI:58359"/>
        <dbReference type="ChEBI" id="CHEBI:58437"/>
        <dbReference type="ChEBI" id="CHEBI:456215"/>
        <dbReference type="EC" id="6.3.5.1"/>
    </reaction>
</comment>
<dbReference type="FunFam" id="1.10.10.1140:FF:000001">
    <property type="entry name" value="Glutamine-dependent NAD(+) synthetase"/>
    <property type="match status" value="1"/>
</dbReference>
<feature type="binding site" evidence="7">
    <location>
        <position position="645"/>
    </location>
    <ligand>
        <name>deamido-NAD(+)</name>
        <dbReference type="ChEBI" id="CHEBI:58437"/>
        <note>ligand shared between two neighboring subunits</note>
    </ligand>
</feature>
<feature type="binding site" evidence="7">
    <location>
        <position position="209"/>
    </location>
    <ligand>
        <name>L-glutamine</name>
        <dbReference type="ChEBI" id="CHEBI:58359"/>
    </ligand>
</feature>
<dbReference type="PANTHER" id="PTHR23090">
    <property type="entry name" value="NH 3 /GLUTAMINE-DEPENDENT NAD + SYNTHETASE"/>
    <property type="match status" value="1"/>
</dbReference>
<keyword evidence="6 7" id="KW-0520">NAD</keyword>
<comment type="function">
    <text evidence="7">Catalyzes the ATP-dependent amidation of deamido-NAD to form NAD. Uses L-glutamine as a nitrogen source.</text>
</comment>
<evidence type="ECO:0000256" key="7">
    <source>
        <dbReference type="HAMAP-Rule" id="MF_02090"/>
    </source>
</evidence>
<accession>A0A934NW41</accession>
<dbReference type="InterPro" id="IPR036526">
    <property type="entry name" value="C-N_Hydrolase_sf"/>
</dbReference>
<dbReference type="GO" id="GO:0004359">
    <property type="term" value="F:glutaminase activity"/>
    <property type="evidence" value="ECO:0007669"/>
    <property type="project" value="InterPro"/>
</dbReference>
<feature type="active site" description="Nucleophile; for glutaminase activity" evidence="7">
    <location>
        <position position="182"/>
    </location>
</feature>
<dbReference type="RefSeq" id="WP_199707602.1">
    <property type="nucleotide sequence ID" value="NZ_JAEMNV010000010.1"/>
</dbReference>
<keyword evidence="3 7" id="KW-0436">Ligase</keyword>
<evidence type="ECO:0000313" key="13">
    <source>
        <dbReference type="Proteomes" id="UP000655868"/>
    </source>
</evidence>
<feature type="region of interest" description="Disordered" evidence="10">
    <location>
        <begin position="650"/>
        <end position="673"/>
    </location>
</feature>
<evidence type="ECO:0000256" key="2">
    <source>
        <dbReference type="ARBA" id="ARBA00007145"/>
    </source>
</evidence>
<comment type="similarity">
    <text evidence="9">Belongs to the NAD synthetase family.</text>
</comment>
<dbReference type="FunFam" id="3.40.50.620:FF:000155">
    <property type="entry name" value="Glutamine-dependent NAD(+) synthetase"/>
    <property type="match status" value="1"/>
</dbReference>
<feature type="domain" description="CN hydrolase" evidence="11">
    <location>
        <begin position="17"/>
        <end position="282"/>
    </location>
</feature>
<dbReference type="InterPro" id="IPR014445">
    <property type="entry name" value="Gln-dep_NAD_synthase"/>
</dbReference>
<feature type="binding site" evidence="7">
    <location>
        <begin position="500"/>
        <end position="503"/>
    </location>
    <ligand>
        <name>deamido-NAD(+)</name>
        <dbReference type="ChEBI" id="CHEBI:58437"/>
        <note>ligand shared between two neighboring subunits</note>
    </ligand>
</feature>
<dbReference type="GO" id="GO:0008795">
    <property type="term" value="F:NAD+ synthase activity"/>
    <property type="evidence" value="ECO:0007669"/>
    <property type="project" value="UniProtKB-UniRule"/>
</dbReference>
<protein>
    <recommendedName>
        <fullName evidence="7 8">Glutamine-dependent NAD(+) synthetase</fullName>
        <ecNumber evidence="7 8">6.3.5.1</ecNumber>
    </recommendedName>
    <alternativeName>
        <fullName evidence="7 8">NAD(+) synthase [glutamine-hydrolyzing]</fullName>
    </alternativeName>
</protein>
<evidence type="ECO:0000256" key="3">
    <source>
        <dbReference type="ARBA" id="ARBA00022598"/>
    </source>
</evidence>
<dbReference type="CDD" id="cd00553">
    <property type="entry name" value="NAD_synthase"/>
    <property type="match status" value="1"/>
</dbReference>
<feature type="binding site" evidence="7">
    <location>
        <position position="215"/>
    </location>
    <ligand>
        <name>L-glutamine</name>
        <dbReference type="ChEBI" id="CHEBI:58359"/>
    </ligand>
</feature>
<evidence type="ECO:0000313" key="12">
    <source>
        <dbReference type="EMBL" id="MBJ8342230.1"/>
    </source>
</evidence>
<evidence type="ECO:0000259" key="11">
    <source>
        <dbReference type="PROSITE" id="PS50263"/>
    </source>
</evidence>
<dbReference type="GO" id="GO:0005737">
    <property type="term" value="C:cytoplasm"/>
    <property type="evidence" value="ECO:0007669"/>
    <property type="project" value="InterPro"/>
</dbReference>
<sequence>MTSETTTFDSPYSHGFATVAVAVPSVRVADPRFSADQTIALVRRAAAGGAAFVAFPELGLSAYSIDDLVQQDALLDASLDALESVRSATRGLSIVVAVGAPLAFGASLFNCAVVLQDGRILGVVPKSYLPNYREFYEQRYFAAARDVVTYTVRLLGSDVPFGTDLLFEARGIAGFTVHVEVCEDLWVPIPPSTWAALGGATVLANLSASNITTGKADYRRALCTAHSARCIAAHLYVSAGFGESTTDLAWDGDALVTENGTLLARSERFATDEQLVFADIDLDRLRQERMRTTSFQDQVGDYSDRARALRRIPFDVPAEDTHPDESVELRRSVPRFPYVPSDSADRDALCREVESIQVQGLTKRLRSSGIDRIVIGVSGGLDSTLALLVAVETMDRLRLPRTNVLGYTMPGFATGSASLGRAHDLMRALGVAAAEIDIRSSCLQMLKDLDHPYARGEQVYDVTFENVQAGERTSHLFRLANQQGAIVLGTGDLSELALGWCTYGVGDQMSHYNVNGSVPKTLIRHLVRWMIKSDRYSDETSVVLGAILDDVISPELVPAGADGQAQDTEAAIGPYELHDFFLYYLTRFGYRPSKIAYLAHVAWRDRTRGDWSDLIPPDGRHEYDLATIEGWLTIFLDRFMRNQFKRSAMPNGPKVGSGGSLSPRGDWRAPSDASSAAWLDELRRGVRGQ</sequence>
<gene>
    <name evidence="7" type="primary">nadE</name>
    <name evidence="12" type="ORF">JGU71_25390</name>
</gene>
<dbReference type="PROSITE" id="PS50263">
    <property type="entry name" value="CN_HYDROLASE"/>
    <property type="match status" value="1"/>
</dbReference>
<evidence type="ECO:0000256" key="6">
    <source>
        <dbReference type="ARBA" id="ARBA00023027"/>
    </source>
</evidence>
<dbReference type="GO" id="GO:0003952">
    <property type="term" value="F:NAD+ synthase (glutamine-hydrolyzing) activity"/>
    <property type="evidence" value="ECO:0007669"/>
    <property type="project" value="UniProtKB-UniRule"/>
</dbReference>
<dbReference type="SUPFAM" id="SSF56317">
    <property type="entry name" value="Carbon-nitrogen hydrolase"/>
    <property type="match status" value="1"/>
</dbReference>
<comment type="caution">
    <text evidence="12">The sequence shown here is derived from an EMBL/GenBank/DDBJ whole genome shotgun (WGS) entry which is preliminary data.</text>
</comment>
<dbReference type="InterPro" id="IPR003694">
    <property type="entry name" value="NAD_synthase"/>
</dbReference>
<evidence type="ECO:0000256" key="5">
    <source>
        <dbReference type="ARBA" id="ARBA00022840"/>
    </source>
</evidence>
<evidence type="ECO:0000256" key="4">
    <source>
        <dbReference type="ARBA" id="ARBA00022741"/>
    </source>
</evidence>
<name>A0A934NW41_9NOCA</name>
<dbReference type="AlphaFoldDB" id="A0A934NW41"/>